<gene>
    <name evidence="1" type="ORF">CRP361_gp3</name>
</gene>
<evidence type="ECO:0000313" key="1">
    <source>
        <dbReference type="EMBL" id="WMM95621.1"/>
    </source>
</evidence>
<protein>
    <submittedName>
        <fullName evidence="1">Uncharacterized protein</fullName>
    </submittedName>
</protein>
<organism evidence="1 2">
    <name type="scientific">Roseobacter phage CRP-361</name>
    <dbReference type="NCBI Taxonomy" id="3072848"/>
    <lineage>
        <taxon>Viruses</taxon>
        <taxon>Duplodnaviria</taxon>
        <taxon>Heunggongvirae</taxon>
        <taxon>Uroviricota</taxon>
        <taxon>Caudoviricetes</taxon>
        <taxon>Autographivirales</taxon>
        <taxon>Autographivirales incertae sedis</taxon>
        <taxon>Dynamenevirus</taxon>
        <taxon>Dynamenevirus CRP361</taxon>
    </lineage>
</organism>
<evidence type="ECO:0000313" key="2">
    <source>
        <dbReference type="Proteomes" id="UP001304635"/>
    </source>
</evidence>
<accession>A0AAX3ZWZ4</accession>
<keyword evidence="2" id="KW-1185">Reference proteome</keyword>
<dbReference type="Proteomes" id="UP001304635">
    <property type="component" value="Segment"/>
</dbReference>
<name>A0AAX3ZWZ4_9CAUD</name>
<sequence>MIGDTFPRKWPADLVRSYYDENPNVTLHELSAYSCRSRAELKKILMEKTQ</sequence>
<reference evidence="1 2" key="1">
    <citation type="submission" date="2023-08" db="EMBL/GenBank/DDBJ databases">
        <authorList>
            <person name="Du S."/>
            <person name="Wu Z."/>
            <person name="Wu Y."/>
            <person name="Yang M."/>
            <person name="Shao J."/>
            <person name="Liu H."/>
            <person name="Zhao Y."/>
            <person name="Zhang Z."/>
        </authorList>
    </citation>
    <scope>NUCLEOTIDE SEQUENCE [LARGE SCALE GENOMIC DNA]</scope>
</reference>
<proteinExistence type="predicted"/>
<dbReference type="EMBL" id="OR420750">
    <property type="protein sequence ID" value="WMM95621.1"/>
    <property type="molecule type" value="Genomic_DNA"/>
</dbReference>